<reference evidence="3" key="1">
    <citation type="submission" date="2018-11" db="EMBL/GenBank/DDBJ databases">
        <title>Chitinophaga lutea sp.nov., isolate from arsenic contaminated soil.</title>
        <authorList>
            <person name="Zong Y."/>
        </authorList>
    </citation>
    <scope>NUCLEOTIDE SEQUENCE [LARGE SCALE GENOMIC DNA]</scope>
    <source>
        <strain evidence="3">YLT18</strain>
    </source>
</reference>
<dbReference type="AlphaFoldDB" id="A0A3N4MBQ7"/>
<keyword evidence="1" id="KW-1133">Transmembrane helix</keyword>
<dbReference type="Pfam" id="PF12730">
    <property type="entry name" value="ABC2_membrane_4"/>
    <property type="match status" value="1"/>
</dbReference>
<dbReference type="OrthoDB" id="1452202at2"/>
<protein>
    <recommendedName>
        <fullName evidence="4">ABC transporter permease</fullName>
    </recommendedName>
</protein>
<dbReference type="Proteomes" id="UP000279089">
    <property type="component" value="Unassembled WGS sequence"/>
</dbReference>
<dbReference type="PANTHER" id="PTHR37305">
    <property type="entry name" value="INTEGRAL MEMBRANE PROTEIN-RELATED"/>
    <property type="match status" value="1"/>
</dbReference>
<name>A0A3N4MBQ7_9BACT</name>
<feature type="transmembrane region" description="Helical" evidence="1">
    <location>
        <begin position="235"/>
        <end position="253"/>
    </location>
</feature>
<feature type="transmembrane region" description="Helical" evidence="1">
    <location>
        <begin position="172"/>
        <end position="192"/>
    </location>
</feature>
<keyword evidence="1" id="KW-0812">Transmembrane</keyword>
<keyword evidence="1" id="KW-0472">Membrane</keyword>
<feature type="transmembrane region" description="Helical" evidence="1">
    <location>
        <begin position="109"/>
        <end position="132"/>
    </location>
</feature>
<feature type="transmembrane region" description="Helical" evidence="1">
    <location>
        <begin position="64"/>
        <end position="83"/>
    </location>
</feature>
<evidence type="ECO:0000256" key="1">
    <source>
        <dbReference type="SAM" id="Phobius"/>
    </source>
</evidence>
<evidence type="ECO:0008006" key="4">
    <source>
        <dbReference type="Google" id="ProtNLM"/>
    </source>
</evidence>
<proteinExistence type="predicted"/>
<feature type="transmembrane region" description="Helical" evidence="1">
    <location>
        <begin position="144"/>
        <end position="165"/>
    </location>
</feature>
<dbReference type="PANTHER" id="PTHR37305:SF1">
    <property type="entry name" value="MEMBRANE PROTEIN"/>
    <property type="match status" value="1"/>
</dbReference>
<evidence type="ECO:0000313" key="2">
    <source>
        <dbReference type="EMBL" id="RPD41304.1"/>
    </source>
</evidence>
<dbReference type="EMBL" id="RMBX01000005">
    <property type="protein sequence ID" value="RPD41304.1"/>
    <property type="molecule type" value="Genomic_DNA"/>
</dbReference>
<comment type="caution">
    <text evidence="2">The sequence shown here is derived from an EMBL/GenBank/DDBJ whole genome shotgun (WGS) entry which is preliminary data.</text>
</comment>
<evidence type="ECO:0000313" key="3">
    <source>
        <dbReference type="Proteomes" id="UP000279089"/>
    </source>
</evidence>
<sequence>MIKLLKIEWLKVKAYRTFWILSGLFLIAVPLLMWAFESIIRTSPKPVAAFLNSMSFPKVWDNTAWLASWVTPVMGILLVIFLTNENNFRTIRQNIIDGWSRDQYITAKYGVLVSAALFMTLVISITALVFGLRSGDSEVSDGSIFIWYTFVQSLTYLSLAFFLGVYMKRAGIAIAIYVMYVYIGEFAISMLLEYKVAFHSGTYLPLESTDRLIGGESKILRDIIQRGGSGPSRTTYIIIAFVWIFLFNGAAWYKMKKADL</sequence>
<keyword evidence="3" id="KW-1185">Reference proteome</keyword>
<accession>A0A3N4MBQ7</accession>
<dbReference type="RefSeq" id="WP_120516395.1">
    <property type="nucleotide sequence ID" value="NZ_QXZY01000006.1"/>
</dbReference>
<feature type="transmembrane region" description="Helical" evidence="1">
    <location>
        <begin position="18"/>
        <end position="36"/>
    </location>
</feature>
<gene>
    <name evidence="2" type="ORF">EG028_11545</name>
</gene>
<organism evidence="2 3">
    <name type="scientific">Chitinophaga barathri</name>
    <dbReference type="NCBI Taxonomy" id="1647451"/>
    <lineage>
        <taxon>Bacteria</taxon>
        <taxon>Pseudomonadati</taxon>
        <taxon>Bacteroidota</taxon>
        <taxon>Chitinophagia</taxon>
        <taxon>Chitinophagales</taxon>
        <taxon>Chitinophagaceae</taxon>
        <taxon>Chitinophaga</taxon>
    </lineage>
</organism>